<proteinExistence type="predicted"/>
<keyword evidence="3" id="KW-1185">Reference proteome</keyword>
<name>A0A6V7HM30_9HYME</name>
<keyword evidence="1" id="KW-0812">Transmembrane</keyword>
<reference evidence="2" key="1">
    <citation type="submission" date="2020-07" db="EMBL/GenBank/DDBJ databases">
        <authorList>
            <person name="Nazaruddin N."/>
        </authorList>
    </citation>
    <scope>NUCLEOTIDE SEQUENCE</scope>
</reference>
<comment type="caution">
    <text evidence="2">The sequence shown here is derived from an EMBL/GenBank/DDBJ whole genome shotgun (WGS) entry which is preliminary data.</text>
</comment>
<evidence type="ECO:0000313" key="2">
    <source>
        <dbReference type="EMBL" id="CAD1480975.1"/>
    </source>
</evidence>
<feature type="transmembrane region" description="Helical" evidence="1">
    <location>
        <begin position="165"/>
        <end position="190"/>
    </location>
</feature>
<organism evidence="2 3">
    <name type="scientific">Heterotrigona itama</name>
    <dbReference type="NCBI Taxonomy" id="395501"/>
    <lineage>
        <taxon>Eukaryota</taxon>
        <taxon>Metazoa</taxon>
        <taxon>Ecdysozoa</taxon>
        <taxon>Arthropoda</taxon>
        <taxon>Hexapoda</taxon>
        <taxon>Insecta</taxon>
        <taxon>Pterygota</taxon>
        <taxon>Neoptera</taxon>
        <taxon>Endopterygota</taxon>
        <taxon>Hymenoptera</taxon>
        <taxon>Apocrita</taxon>
        <taxon>Aculeata</taxon>
        <taxon>Apoidea</taxon>
        <taxon>Anthophila</taxon>
        <taxon>Apidae</taxon>
        <taxon>Heterotrigona</taxon>
    </lineage>
</organism>
<keyword evidence="1" id="KW-1133">Transmembrane helix</keyword>
<dbReference type="EMBL" id="CAJDYZ010013240">
    <property type="protein sequence ID" value="CAD1480975.1"/>
    <property type="molecule type" value="Genomic_DNA"/>
</dbReference>
<feature type="transmembrane region" description="Helical" evidence="1">
    <location>
        <begin position="31"/>
        <end position="48"/>
    </location>
</feature>
<evidence type="ECO:0000313" key="3">
    <source>
        <dbReference type="Proteomes" id="UP000752696"/>
    </source>
</evidence>
<feature type="non-terminal residue" evidence="2">
    <location>
        <position position="1"/>
    </location>
</feature>
<dbReference type="OrthoDB" id="7597826at2759"/>
<keyword evidence="1" id="KW-0472">Membrane</keyword>
<evidence type="ECO:0008006" key="4">
    <source>
        <dbReference type="Google" id="ProtNLM"/>
    </source>
</evidence>
<sequence>MDVTYLLRSDYAFNKKLLELLGLWPTVRSKFRVVLFYIYYVSSLLLQIHDHRKFPPVNPVVLSSLSLCRKLKISRVTLDIRSVHDDRSRPEFLQERQTEYQDSSKIRDGGAHLLVAICLTIIAVMSLLPVITSAFHVPKENDIRYWQRPIALKSLEKTVSFCNPFFILFLVTNCLSGIIAAAIELTSLAFSEHLCALFKIVSCHLKRATNEYVMKLPLCDQTNNIYTKIIIAVQVHRRAI</sequence>
<feature type="transmembrane region" description="Helical" evidence="1">
    <location>
        <begin position="113"/>
        <end position="135"/>
    </location>
</feature>
<evidence type="ECO:0000256" key="1">
    <source>
        <dbReference type="SAM" id="Phobius"/>
    </source>
</evidence>
<dbReference type="AlphaFoldDB" id="A0A6V7HM30"/>
<gene>
    <name evidence="2" type="ORF">MHI_LOCUS974255</name>
</gene>
<dbReference type="Proteomes" id="UP000752696">
    <property type="component" value="Unassembled WGS sequence"/>
</dbReference>
<protein>
    <recommendedName>
        <fullName evidence="4">Odorant receptor</fullName>
    </recommendedName>
</protein>
<accession>A0A6V7HM30</accession>